<sequence length="938" mass="103460">MEVQAPGSVLAPDPAAAPAAVADDATTSMAPASQAESEDFASSPLSTDDYHVSLTADLLKNLEDIKAAGSFAAFHSLQGNSIHPDIHVHGVGTINLPLREDQARQLIDKARQAPYGKGSDTIVDTSVRNTWELDPSQFELRAARWANDIQTLCKFVAKDLGITSPVSAELYKMLVYEKGAMFKAHTDTEKIPGMFGTLIVCLPSPHEGGDLVVKHRGDKMIFKTSETQPSLHVLPVTSGYRWVLTYNLAIEPGLERPSASLTSAGPQQLRHTLRRWLAQDPDADCDEIFEHLYFILDHQYTEANISLRGLKGADLARVQCLQAVAAELEIDVFLAVLEKTEEGTHEIEEVFESSVSIKKLGNLIQEGRDLFDTNDCGESEYSGFMGNSGPTATHWYRATVAVLVPREHTDNFILGDINAADSQTLLPHYIKKCSSPDSNTKARGLAAVRQLARKAWATSKDELHRGYYGPLKVDQDTVQRVLKLALDLQEYTLFNDVLGWLKAEVGVDTFTNVKMAMMSDFDAIKPSLLGNILARPVADRYSCLSALTTEVDKATYPSMFDLAHQVVADSIEACRTASVGERVAASIVKMARTYHDLSFFKTNLVPVLEQKMNQTPFALTASQHFIAYAVKGEFELSESIELYRTLVKSVITALSLDTLRSKEAILQAAKAAKFSHTQGFRPALLQPFHALNPERLALLFAHCIQYKWEDLTMQLSFKLVAQVNNITPSELAPFWLPFLHSLIRTLETAGIPLSTPRYQQIAGAILEAYVDNYVGAEPANASPNLAQPTVPCCCRDCTELNQFLAAPNERTARFPVSKPRRHHLHQQLDNMRANCTHTTERHTHPETLVVTKQLRAQEVASTDWQARFAAARVEMAKFDASKLRMLLGADYERITSMGHLRAPGSRVQISLPGIDTLVPGPALGTGAGVKRKAGSYWE</sequence>
<organism evidence="2 3">
    <name type="scientific">Cercophora scortea</name>
    <dbReference type="NCBI Taxonomy" id="314031"/>
    <lineage>
        <taxon>Eukaryota</taxon>
        <taxon>Fungi</taxon>
        <taxon>Dikarya</taxon>
        <taxon>Ascomycota</taxon>
        <taxon>Pezizomycotina</taxon>
        <taxon>Sordariomycetes</taxon>
        <taxon>Sordariomycetidae</taxon>
        <taxon>Sordariales</taxon>
        <taxon>Lasiosphaeriaceae</taxon>
        <taxon>Cercophora</taxon>
    </lineage>
</organism>
<protein>
    <recommendedName>
        <fullName evidence="4">Prolyl 4-hydroxylase alpha subunit Fe(2+) 2OG dioxygenase domain-containing protein</fullName>
    </recommendedName>
</protein>
<evidence type="ECO:0000256" key="1">
    <source>
        <dbReference type="SAM" id="MobiDB-lite"/>
    </source>
</evidence>
<reference evidence="2" key="1">
    <citation type="journal article" date="2023" name="Mol. Phylogenet. Evol.">
        <title>Genome-scale phylogeny and comparative genomics of the fungal order Sordariales.</title>
        <authorList>
            <person name="Hensen N."/>
            <person name="Bonometti L."/>
            <person name="Westerberg I."/>
            <person name="Brannstrom I.O."/>
            <person name="Guillou S."/>
            <person name="Cros-Aarteil S."/>
            <person name="Calhoun S."/>
            <person name="Haridas S."/>
            <person name="Kuo A."/>
            <person name="Mondo S."/>
            <person name="Pangilinan J."/>
            <person name="Riley R."/>
            <person name="LaButti K."/>
            <person name="Andreopoulos B."/>
            <person name="Lipzen A."/>
            <person name="Chen C."/>
            <person name="Yan M."/>
            <person name="Daum C."/>
            <person name="Ng V."/>
            <person name="Clum A."/>
            <person name="Steindorff A."/>
            <person name="Ohm R.A."/>
            <person name="Martin F."/>
            <person name="Silar P."/>
            <person name="Natvig D.O."/>
            <person name="Lalanne C."/>
            <person name="Gautier V."/>
            <person name="Ament-Velasquez S.L."/>
            <person name="Kruys A."/>
            <person name="Hutchinson M.I."/>
            <person name="Powell A.J."/>
            <person name="Barry K."/>
            <person name="Miller A.N."/>
            <person name="Grigoriev I.V."/>
            <person name="Debuchy R."/>
            <person name="Gladieux P."/>
            <person name="Hiltunen Thoren M."/>
            <person name="Johannesson H."/>
        </authorList>
    </citation>
    <scope>NUCLEOTIDE SEQUENCE</scope>
    <source>
        <strain evidence="2">SMH4131-1</strain>
    </source>
</reference>
<reference evidence="2" key="2">
    <citation type="submission" date="2023-06" db="EMBL/GenBank/DDBJ databases">
        <authorList>
            <consortium name="Lawrence Berkeley National Laboratory"/>
            <person name="Haridas S."/>
            <person name="Hensen N."/>
            <person name="Bonometti L."/>
            <person name="Westerberg I."/>
            <person name="Brannstrom I.O."/>
            <person name="Guillou S."/>
            <person name="Cros-Aarteil S."/>
            <person name="Calhoun S."/>
            <person name="Kuo A."/>
            <person name="Mondo S."/>
            <person name="Pangilinan J."/>
            <person name="Riley R."/>
            <person name="Labutti K."/>
            <person name="Andreopoulos B."/>
            <person name="Lipzen A."/>
            <person name="Chen C."/>
            <person name="Yanf M."/>
            <person name="Daum C."/>
            <person name="Ng V."/>
            <person name="Clum A."/>
            <person name="Steindorff A."/>
            <person name="Ohm R."/>
            <person name="Martin F."/>
            <person name="Silar P."/>
            <person name="Natvig D."/>
            <person name="Lalanne C."/>
            <person name="Gautier V."/>
            <person name="Ament-Velasquez S.L."/>
            <person name="Kruys A."/>
            <person name="Hutchinson M.I."/>
            <person name="Powell A.J."/>
            <person name="Barry K."/>
            <person name="Miller A.N."/>
            <person name="Grigoriev I.V."/>
            <person name="Debuchy R."/>
            <person name="Gladieux P."/>
            <person name="Thoren M.H."/>
            <person name="Johannesson H."/>
        </authorList>
    </citation>
    <scope>NUCLEOTIDE SEQUENCE</scope>
    <source>
        <strain evidence="2">SMH4131-1</strain>
    </source>
</reference>
<dbReference type="Gene3D" id="2.60.120.620">
    <property type="entry name" value="q2cbj1_9rhob like domain"/>
    <property type="match status" value="1"/>
</dbReference>
<evidence type="ECO:0008006" key="4">
    <source>
        <dbReference type="Google" id="ProtNLM"/>
    </source>
</evidence>
<feature type="compositionally biased region" description="Polar residues" evidence="1">
    <location>
        <begin position="26"/>
        <end position="35"/>
    </location>
</feature>
<dbReference type="PANTHER" id="PTHR33099">
    <property type="entry name" value="FE2OG DIOXYGENASE DOMAIN-CONTAINING PROTEIN"/>
    <property type="match status" value="1"/>
</dbReference>
<name>A0AAE0IQH5_9PEZI</name>
<feature type="compositionally biased region" description="Low complexity" evidence="1">
    <location>
        <begin position="11"/>
        <end position="25"/>
    </location>
</feature>
<dbReference type="AlphaFoldDB" id="A0AAE0IQH5"/>
<proteinExistence type="predicted"/>
<gene>
    <name evidence="2" type="ORF">B0T19DRAFT_442560</name>
</gene>
<dbReference type="Proteomes" id="UP001286456">
    <property type="component" value="Unassembled WGS sequence"/>
</dbReference>
<comment type="caution">
    <text evidence="2">The sequence shown here is derived from an EMBL/GenBank/DDBJ whole genome shotgun (WGS) entry which is preliminary data.</text>
</comment>
<dbReference type="PANTHER" id="PTHR33099:SF7">
    <property type="entry name" value="MYND-TYPE DOMAIN-CONTAINING PROTEIN"/>
    <property type="match status" value="1"/>
</dbReference>
<accession>A0AAE0IQH5</accession>
<evidence type="ECO:0000313" key="3">
    <source>
        <dbReference type="Proteomes" id="UP001286456"/>
    </source>
</evidence>
<evidence type="ECO:0000313" key="2">
    <source>
        <dbReference type="EMBL" id="KAK3328671.1"/>
    </source>
</evidence>
<keyword evidence="3" id="KW-1185">Reference proteome</keyword>
<dbReference type="EMBL" id="JAUEPO010000003">
    <property type="protein sequence ID" value="KAK3328671.1"/>
    <property type="molecule type" value="Genomic_DNA"/>
</dbReference>
<feature type="region of interest" description="Disordered" evidence="1">
    <location>
        <begin position="1"/>
        <end position="46"/>
    </location>
</feature>